<reference evidence="3" key="1">
    <citation type="submission" date="2020-05" db="EMBL/GenBank/DDBJ databases">
        <authorList>
            <person name="Chiriac C."/>
            <person name="Salcher M."/>
            <person name="Ghai R."/>
            <person name="Kavagutti S V."/>
        </authorList>
    </citation>
    <scope>NUCLEOTIDE SEQUENCE</scope>
</reference>
<sequence>MWNPPLFDEDDDQHATAARVRRENADLPDLRRDGPLATVHPGGDGAESEDESDVDVEAYSAALWDAVGGDGVEAPVEAPAGSDLESPGSNPDVELLDASELIAGRVRRSALTEAGEMLADLAESGTRTICFIRSRKGVEVVAEIAKDQLEERGRLDLARAVVPYRAGYTTGQRHELEQQLVDGKVRVVVTTTALELGIDIGELDACVVVTFPGTVASLRQMWGRAGRRGRGLAVYVAGEDALDQYFCRHPDEFLGRPVEAAILQHENESIHLPHLLCAAYEAPLDDRDEPALGPRWRAHAEELVRRGDLRERGGVFRPVDGHGFPAGEVALRSATTHRVVIVDGTTGEEIGHVEQDKAPSTVHEGAVYLHQGRQYEVQGLDLESGYAVVEPFGGTWWTEPKREIEVLFERVLDRREVQTLGGPMRLSYGTVTVTDTVLAYQRRRRKTGEIVDLRTVDLPSVSYTTEAVWYEPGALIHGGVEVTSAVRDLHGTDGLAAEVAGRLGDAPTSGSPVGGGVRRSVPGGGAGDAPIGLEPFPTEHVLGALHAAEHAQIAVLPLLAMCDRWDVGGLSTNLHPQTNGPTIIVYEGHVGGVGIARQAFREFETWAADAERLIEECPCESGCPSCVQSPKCGNLNEPLHKAAALELLGRLRPRG</sequence>
<dbReference type="InterPro" id="IPR027417">
    <property type="entry name" value="P-loop_NTPase"/>
</dbReference>
<feature type="compositionally biased region" description="Basic and acidic residues" evidence="1">
    <location>
        <begin position="21"/>
        <end position="34"/>
    </location>
</feature>
<dbReference type="Pfam" id="PF00271">
    <property type="entry name" value="Helicase_C"/>
    <property type="match status" value="1"/>
</dbReference>
<name>A0A6J7ISY6_9ZZZZ</name>
<dbReference type="PANTHER" id="PTHR47957">
    <property type="entry name" value="ATP-DEPENDENT HELICASE HRQ1"/>
    <property type="match status" value="1"/>
</dbReference>
<proteinExistence type="predicted"/>
<organism evidence="3">
    <name type="scientific">freshwater metagenome</name>
    <dbReference type="NCBI Taxonomy" id="449393"/>
    <lineage>
        <taxon>unclassified sequences</taxon>
        <taxon>metagenomes</taxon>
        <taxon>ecological metagenomes</taxon>
    </lineage>
</organism>
<dbReference type="InterPro" id="IPR001650">
    <property type="entry name" value="Helicase_C-like"/>
</dbReference>
<dbReference type="SUPFAM" id="SSF52540">
    <property type="entry name" value="P-loop containing nucleoside triphosphate hydrolases"/>
    <property type="match status" value="1"/>
</dbReference>
<feature type="compositionally biased region" description="Gly residues" evidence="1">
    <location>
        <begin position="512"/>
        <end position="527"/>
    </location>
</feature>
<evidence type="ECO:0000259" key="2">
    <source>
        <dbReference type="PROSITE" id="PS51194"/>
    </source>
</evidence>
<dbReference type="InterPro" id="IPR018973">
    <property type="entry name" value="MZB"/>
</dbReference>
<dbReference type="SMART" id="SM00490">
    <property type="entry name" value="HELICc"/>
    <property type="match status" value="1"/>
</dbReference>
<protein>
    <submittedName>
        <fullName evidence="3">Unannotated protein</fullName>
    </submittedName>
</protein>
<gene>
    <name evidence="3" type="ORF">UFOPK3564_02509</name>
</gene>
<feature type="region of interest" description="Disordered" evidence="1">
    <location>
        <begin position="502"/>
        <end position="530"/>
    </location>
</feature>
<dbReference type="PANTHER" id="PTHR47957:SF3">
    <property type="entry name" value="ATP-DEPENDENT HELICASE HRQ1"/>
    <property type="match status" value="1"/>
</dbReference>
<feature type="compositionally biased region" description="Acidic residues" evidence="1">
    <location>
        <begin position="46"/>
        <end position="56"/>
    </location>
</feature>
<evidence type="ECO:0000313" key="3">
    <source>
        <dbReference type="EMBL" id="CAB4933422.1"/>
    </source>
</evidence>
<dbReference type="Pfam" id="PF09369">
    <property type="entry name" value="MZB"/>
    <property type="match status" value="1"/>
</dbReference>
<dbReference type="GO" id="GO:0005634">
    <property type="term" value="C:nucleus"/>
    <property type="evidence" value="ECO:0007669"/>
    <property type="project" value="TreeGrafter"/>
</dbReference>
<dbReference type="GO" id="GO:0006289">
    <property type="term" value="P:nucleotide-excision repair"/>
    <property type="evidence" value="ECO:0007669"/>
    <property type="project" value="TreeGrafter"/>
</dbReference>
<feature type="region of interest" description="Disordered" evidence="1">
    <location>
        <begin position="71"/>
        <end position="93"/>
    </location>
</feature>
<dbReference type="InterPro" id="IPR055227">
    <property type="entry name" value="HRQ1_WHD"/>
</dbReference>
<feature type="domain" description="Helicase C-terminal" evidence="2">
    <location>
        <begin position="110"/>
        <end position="269"/>
    </location>
</feature>
<dbReference type="GO" id="GO:0036297">
    <property type="term" value="P:interstrand cross-link repair"/>
    <property type="evidence" value="ECO:0007669"/>
    <property type="project" value="TreeGrafter"/>
</dbReference>
<dbReference type="EMBL" id="CAFBMK010000180">
    <property type="protein sequence ID" value="CAB4933422.1"/>
    <property type="molecule type" value="Genomic_DNA"/>
</dbReference>
<dbReference type="GO" id="GO:0043138">
    <property type="term" value="F:3'-5' DNA helicase activity"/>
    <property type="evidence" value="ECO:0007669"/>
    <property type="project" value="TreeGrafter"/>
</dbReference>
<evidence type="ECO:0000256" key="1">
    <source>
        <dbReference type="SAM" id="MobiDB-lite"/>
    </source>
</evidence>
<feature type="region of interest" description="Disordered" evidence="1">
    <location>
        <begin position="21"/>
        <end position="58"/>
    </location>
</feature>
<accession>A0A6J7ISY6</accession>
<dbReference type="Gene3D" id="3.40.50.300">
    <property type="entry name" value="P-loop containing nucleotide triphosphate hydrolases"/>
    <property type="match status" value="1"/>
</dbReference>
<dbReference type="Pfam" id="PF22982">
    <property type="entry name" value="WHD_HRQ1"/>
    <property type="match status" value="1"/>
</dbReference>
<dbReference type="PROSITE" id="PS51194">
    <property type="entry name" value="HELICASE_CTER"/>
    <property type="match status" value="1"/>
</dbReference>
<dbReference type="AlphaFoldDB" id="A0A6J7ISY6"/>